<proteinExistence type="predicted"/>
<dbReference type="EMBL" id="VJMH01007060">
    <property type="protein sequence ID" value="KAF0685685.1"/>
    <property type="molecule type" value="Genomic_DNA"/>
</dbReference>
<protein>
    <submittedName>
        <fullName evidence="2">Aste57867_22470 protein</fullName>
    </submittedName>
</protein>
<evidence type="ECO:0000313" key="3">
    <source>
        <dbReference type="Proteomes" id="UP000332933"/>
    </source>
</evidence>
<keyword evidence="3" id="KW-1185">Reference proteome</keyword>
<reference evidence="1" key="2">
    <citation type="submission" date="2019-06" db="EMBL/GenBank/DDBJ databases">
        <title>Genomics analysis of Aphanomyces spp. identifies a new class of oomycete effector associated with host adaptation.</title>
        <authorList>
            <person name="Gaulin E."/>
        </authorList>
    </citation>
    <scope>NUCLEOTIDE SEQUENCE</scope>
    <source>
        <strain evidence="1">CBS 578.67</strain>
    </source>
</reference>
<reference evidence="2 3" key="1">
    <citation type="submission" date="2019-03" db="EMBL/GenBank/DDBJ databases">
        <authorList>
            <person name="Gaulin E."/>
            <person name="Dumas B."/>
        </authorList>
    </citation>
    <scope>NUCLEOTIDE SEQUENCE [LARGE SCALE GENOMIC DNA]</scope>
    <source>
        <strain evidence="2">CBS 568.67</strain>
    </source>
</reference>
<evidence type="ECO:0000313" key="1">
    <source>
        <dbReference type="EMBL" id="KAF0685685.1"/>
    </source>
</evidence>
<sequence>MFKRLAAWFRTFQAARRAGKCDLCKKGTDHKQTCPACRLECCNNCLRRHGATVGPFCKECHSNSSDMHLSAQLALYMQEEAMKTLRSDTESDDVAGLVDMPILEIKTSKMLLSSRQLLAINQAKARTASHRSSSSSTYLVR</sequence>
<organism evidence="2 3">
    <name type="scientific">Aphanomyces stellatus</name>
    <dbReference type="NCBI Taxonomy" id="120398"/>
    <lineage>
        <taxon>Eukaryota</taxon>
        <taxon>Sar</taxon>
        <taxon>Stramenopiles</taxon>
        <taxon>Oomycota</taxon>
        <taxon>Saprolegniomycetes</taxon>
        <taxon>Saprolegniales</taxon>
        <taxon>Verrucalvaceae</taxon>
        <taxon>Aphanomyces</taxon>
    </lineage>
</organism>
<evidence type="ECO:0000313" key="2">
    <source>
        <dbReference type="EMBL" id="VFT99130.1"/>
    </source>
</evidence>
<name>A0A485LLU8_9STRA</name>
<dbReference type="Proteomes" id="UP000332933">
    <property type="component" value="Unassembled WGS sequence"/>
</dbReference>
<dbReference type="EMBL" id="CAADRA010007086">
    <property type="protein sequence ID" value="VFT99130.1"/>
    <property type="molecule type" value="Genomic_DNA"/>
</dbReference>
<dbReference type="AlphaFoldDB" id="A0A485LLU8"/>
<accession>A0A485LLU8</accession>
<gene>
    <name evidence="2" type="primary">Aste57867_22470</name>
    <name evidence="1" type="ORF">As57867_022400</name>
    <name evidence="2" type="ORF">ASTE57867_22470</name>
</gene>